<name>A0A9D4JAV8_DREPO</name>
<keyword evidence="6" id="KW-1133">Transmembrane helix</keyword>
<accession>A0A9D4JAV8</accession>
<evidence type="ECO:0000259" key="7">
    <source>
        <dbReference type="Pfam" id="PF08662"/>
    </source>
</evidence>
<dbReference type="Pfam" id="PF08662">
    <property type="entry name" value="eIF2A"/>
    <property type="match status" value="1"/>
</dbReference>
<keyword evidence="2" id="KW-0396">Initiation factor</keyword>
<evidence type="ECO:0000256" key="2">
    <source>
        <dbReference type="ARBA" id="ARBA00022540"/>
    </source>
</evidence>
<sequence length="90" mass="9998">MLWNKAGTAMLLLTTTDTSESSYYGDQGLHYLGSNGESSLVHLGKNGPVYHIEWSPKSTEFCVVYGCILALLSILVQLINNLASFWENWV</sequence>
<dbReference type="PANTHER" id="PTHR13227:SF0">
    <property type="entry name" value="EUKARYOTIC TRANSLATION INITIATION FACTOR 2A"/>
    <property type="match status" value="1"/>
</dbReference>
<reference evidence="8" key="1">
    <citation type="journal article" date="2019" name="bioRxiv">
        <title>The Genome of the Zebra Mussel, Dreissena polymorpha: A Resource for Invasive Species Research.</title>
        <authorList>
            <person name="McCartney M.A."/>
            <person name="Auch B."/>
            <person name="Kono T."/>
            <person name="Mallez S."/>
            <person name="Zhang Y."/>
            <person name="Obille A."/>
            <person name="Becker A."/>
            <person name="Abrahante J.E."/>
            <person name="Garbe J."/>
            <person name="Badalamenti J.P."/>
            <person name="Herman A."/>
            <person name="Mangelson H."/>
            <person name="Liachko I."/>
            <person name="Sullivan S."/>
            <person name="Sone E.D."/>
            <person name="Koren S."/>
            <person name="Silverstein K.A.T."/>
            <person name="Beckman K.B."/>
            <person name="Gohl D.M."/>
        </authorList>
    </citation>
    <scope>NUCLEOTIDE SEQUENCE</scope>
    <source>
        <strain evidence="8">Duluth1</strain>
        <tissue evidence="8">Whole animal</tissue>
    </source>
</reference>
<comment type="function">
    <text evidence="1">Functions in the early steps of protein synthesis of a small number of specific mRNAs. Acts by directing the binding of methionyl-tRNAi to 40S ribosomal subunits. In contrast to the eIF-2 complex, it binds methionyl-tRNAi to 40S subunits in a codon-dependent manner, whereas the eIF-2 complex binds methionyl-tRNAi to 40S subunits in a GTP-dependent manner.</text>
</comment>
<dbReference type="InterPro" id="IPR011387">
    <property type="entry name" value="TIF2A"/>
</dbReference>
<keyword evidence="3" id="KW-0853">WD repeat</keyword>
<dbReference type="GO" id="GO:0043022">
    <property type="term" value="F:ribosome binding"/>
    <property type="evidence" value="ECO:0007669"/>
    <property type="project" value="TreeGrafter"/>
</dbReference>
<evidence type="ECO:0000313" key="9">
    <source>
        <dbReference type="Proteomes" id="UP000828390"/>
    </source>
</evidence>
<evidence type="ECO:0000256" key="1">
    <source>
        <dbReference type="ARBA" id="ARBA00003993"/>
    </source>
</evidence>
<comment type="caution">
    <text evidence="8">The sequence shown here is derived from an EMBL/GenBank/DDBJ whole genome shotgun (WGS) entry which is preliminary data.</text>
</comment>
<organism evidence="8 9">
    <name type="scientific">Dreissena polymorpha</name>
    <name type="common">Zebra mussel</name>
    <name type="synonym">Mytilus polymorpha</name>
    <dbReference type="NCBI Taxonomy" id="45954"/>
    <lineage>
        <taxon>Eukaryota</taxon>
        <taxon>Metazoa</taxon>
        <taxon>Spiralia</taxon>
        <taxon>Lophotrochozoa</taxon>
        <taxon>Mollusca</taxon>
        <taxon>Bivalvia</taxon>
        <taxon>Autobranchia</taxon>
        <taxon>Heteroconchia</taxon>
        <taxon>Euheterodonta</taxon>
        <taxon>Imparidentia</taxon>
        <taxon>Neoheterodontei</taxon>
        <taxon>Myida</taxon>
        <taxon>Dreissenoidea</taxon>
        <taxon>Dreissenidae</taxon>
        <taxon>Dreissena</taxon>
    </lineage>
</organism>
<keyword evidence="5" id="KW-0648">Protein biosynthesis</keyword>
<dbReference type="Proteomes" id="UP000828390">
    <property type="component" value="Unassembled WGS sequence"/>
</dbReference>
<gene>
    <name evidence="8" type="ORF">DPMN_134650</name>
</gene>
<dbReference type="PANTHER" id="PTHR13227">
    <property type="entry name" value="EUKARYOTIC TRANSLATION INITIATION FACTOR 2A"/>
    <property type="match status" value="1"/>
</dbReference>
<dbReference type="EMBL" id="JAIWYP010000006">
    <property type="protein sequence ID" value="KAH3806331.1"/>
    <property type="molecule type" value="Genomic_DNA"/>
</dbReference>
<evidence type="ECO:0000256" key="5">
    <source>
        <dbReference type="ARBA" id="ARBA00022917"/>
    </source>
</evidence>
<feature type="transmembrane region" description="Helical" evidence="6">
    <location>
        <begin position="61"/>
        <end position="79"/>
    </location>
</feature>
<dbReference type="GO" id="GO:0022627">
    <property type="term" value="C:cytosolic small ribosomal subunit"/>
    <property type="evidence" value="ECO:0007669"/>
    <property type="project" value="TreeGrafter"/>
</dbReference>
<proteinExistence type="predicted"/>
<evidence type="ECO:0000313" key="8">
    <source>
        <dbReference type="EMBL" id="KAH3806331.1"/>
    </source>
</evidence>
<feature type="domain" description="Translation initiation factor beta propellor-like" evidence="7">
    <location>
        <begin position="1"/>
        <end position="76"/>
    </location>
</feature>
<keyword evidence="6" id="KW-0472">Membrane</keyword>
<dbReference type="GO" id="GO:0000049">
    <property type="term" value="F:tRNA binding"/>
    <property type="evidence" value="ECO:0007669"/>
    <property type="project" value="TreeGrafter"/>
</dbReference>
<dbReference type="GO" id="GO:0003729">
    <property type="term" value="F:mRNA binding"/>
    <property type="evidence" value="ECO:0007669"/>
    <property type="project" value="TreeGrafter"/>
</dbReference>
<evidence type="ECO:0000256" key="4">
    <source>
        <dbReference type="ARBA" id="ARBA00022737"/>
    </source>
</evidence>
<dbReference type="GO" id="GO:0003743">
    <property type="term" value="F:translation initiation factor activity"/>
    <property type="evidence" value="ECO:0007669"/>
    <property type="project" value="UniProtKB-KW"/>
</dbReference>
<protein>
    <recommendedName>
        <fullName evidence="7">Translation initiation factor beta propellor-like domain-containing protein</fullName>
    </recommendedName>
</protein>
<dbReference type="InterPro" id="IPR013979">
    <property type="entry name" value="TIF_beta_prop-like"/>
</dbReference>
<evidence type="ECO:0000256" key="6">
    <source>
        <dbReference type="SAM" id="Phobius"/>
    </source>
</evidence>
<reference evidence="8" key="2">
    <citation type="submission" date="2020-11" db="EMBL/GenBank/DDBJ databases">
        <authorList>
            <person name="McCartney M.A."/>
            <person name="Auch B."/>
            <person name="Kono T."/>
            <person name="Mallez S."/>
            <person name="Becker A."/>
            <person name="Gohl D.M."/>
            <person name="Silverstein K.A.T."/>
            <person name="Koren S."/>
            <person name="Bechman K.B."/>
            <person name="Herman A."/>
            <person name="Abrahante J.E."/>
            <person name="Garbe J."/>
        </authorList>
    </citation>
    <scope>NUCLEOTIDE SEQUENCE</scope>
    <source>
        <strain evidence="8">Duluth1</strain>
        <tissue evidence="8">Whole animal</tissue>
    </source>
</reference>
<keyword evidence="4" id="KW-0677">Repeat</keyword>
<dbReference type="AlphaFoldDB" id="A0A9D4JAV8"/>
<keyword evidence="9" id="KW-1185">Reference proteome</keyword>
<evidence type="ECO:0000256" key="3">
    <source>
        <dbReference type="ARBA" id="ARBA00022574"/>
    </source>
</evidence>
<keyword evidence="6" id="KW-0812">Transmembrane</keyword>